<protein>
    <submittedName>
        <fullName evidence="1">Uncharacterized protein</fullName>
    </submittedName>
</protein>
<reference evidence="2" key="1">
    <citation type="journal article" date="2022" name="Int. J. Syst. Evol. Microbiol.">
        <title>Anaeromyxobacter oryzae sp. nov., Anaeromyxobacter diazotrophicus sp. nov. and Anaeromyxobacter paludicola sp. nov., isolated from paddy soils.</title>
        <authorList>
            <person name="Itoh H."/>
            <person name="Xu Z."/>
            <person name="Mise K."/>
            <person name="Masuda Y."/>
            <person name="Ushijima N."/>
            <person name="Hayakawa C."/>
            <person name="Shiratori Y."/>
            <person name="Senoo K."/>
        </authorList>
    </citation>
    <scope>NUCLEOTIDE SEQUENCE [LARGE SCALE GENOMIC DNA]</scope>
    <source>
        <strain evidence="2">Red232</strain>
    </source>
</reference>
<dbReference type="RefSeq" id="WP_248358450.1">
    <property type="nucleotide sequence ID" value="NZ_AP025591.1"/>
</dbReference>
<gene>
    <name evidence="1" type="ORF">AMOR_06880</name>
</gene>
<organism evidence="1 2">
    <name type="scientific">Anaeromyxobacter oryzae</name>
    <dbReference type="NCBI Taxonomy" id="2918170"/>
    <lineage>
        <taxon>Bacteria</taxon>
        <taxon>Pseudomonadati</taxon>
        <taxon>Myxococcota</taxon>
        <taxon>Myxococcia</taxon>
        <taxon>Myxococcales</taxon>
        <taxon>Cystobacterineae</taxon>
        <taxon>Anaeromyxobacteraceae</taxon>
        <taxon>Anaeromyxobacter</taxon>
    </lineage>
</organism>
<proteinExistence type="predicted"/>
<evidence type="ECO:0000313" key="2">
    <source>
        <dbReference type="Proteomes" id="UP001162891"/>
    </source>
</evidence>
<dbReference type="EMBL" id="AP025591">
    <property type="protein sequence ID" value="BDG01692.1"/>
    <property type="molecule type" value="Genomic_DNA"/>
</dbReference>
<name>A0ABM7WQE1_9BACT</name>
<evidence type="ECO:0000313" key="1">
    <source>
        <dbReference type="EMBL" id="BDG01692.1"/>
    </source>
</evidence>
<accession>A0ABM7WQE1</accession>
<keyword evidence="2" id="KW-1185">Reference proteome</keyword>
<sequence>MQGVLRFRHVALHPFLTCHVIGWRGVVRITIDLLRGERRTFLSYCALRSA</sequence>
<dbReference type="Proteomes" id="UP001162891">
    <property type="component" value="Chromosome"/>
</dbReference>